<dbReference type="GO" id="GO:0015074">
    <property type="term" value="P:DNA integration"/>
    <property type="evidence" value="ECO:0007669"/>
    <property type="project" value="UniProtKB-KW"/>
</dbReference>
<dbReference type="GO" id="GO:0006310">
    <property type="term" value="P:DNA recombination"/>
    <property type="evidence" value="ECO:0007669"/>
    <property type="project" value="UniProtKB-KW"/>
</dbReference>
<protein>
    <recommendedName>
        <fullName evidence="10">Integrase catalytic domain-containing protein</fullName>
    </recommendedName>
</protein>
<keyword evidence="3" id="KW-0255">Endonuclease</keyword>
<dbReference type="InterPro" id="IPR012337">
    <property type="entry name" value="RNaseH-like_sf"/>
</dbReference>
<evidence type="ECO:0000256" key="4">
    <source>
        <dbReference type="ARBA" id="ARBA00022801"/>
    </source>
</evidence>
<keyword evidence="8" id="KW-0548">Nucleotidyltransferase</keyword>
<keyword evidence="8" id="KW-0239">DNA-directed DNA polymerase</keyword>
<keyword evidence="1" id="KW-0540">Nuclease</keyword>
<proteinExistence type="predicted"/>
<keyword evidence="7" id="KW-0695">RNA-directed DNA polymerase</keyword>
<dbReference type="EMBL" id="LGRX02016029">
    <property type="protein sequence ID" value="KAK3262673.1"/>
    <property type="molecule type" value="Genomic_DNA"/>
</dbReference>
<evidence type="ECO:0000259" key="10">
    <source>
        <dbReference type="PROSITE" id="PS50994"/>
    </source>
</evidence>
<keyword evidence="12" id="KW-1185">Reference proteome</keyword>
<evidence type="ECO:0000256" key="9">
    <source>
        <dbReference type="ARBA" id="ARBA00023172"/>
    </source>
</evidence>
<dbReference type="Gene3D" id="3.30.420.10">
    <property type="entry name" value="Ribonuclease H-like superfamily/Ribonuclease H"/>
    <property type="match status" value="1"/>
</dbReference>
<evidence type="ECO:0000256" key="2">
    <source>
        <dbReference type="ARBA" id="ARBA00022723"/>
    </source>
</evidence>
<dbReference type="GO" id="GO:0003887">
    <property type="term" value="F:DNA-directed DNA polymerase activity"/>
    <property type="evidence" value="ECO:0007669"/>
    <property type="project" value="UniProtKB-KW"/>
</dbReference>
<evidence type="ECO:0000313" key="11">
    <source>
        <dbReference type="EMBL" id="KAK3262673.1"/>
    </source>
</evidence>
<comment type="caution">
    <text evidence="11">The sequence shown here is derived from an EMBL/GenBank/DDBJ whole genome shotgun (WGS) entry which is preliminary data.</text>
</comment>
<sequence>MWICVYFLKKKSDYLEALQPFLVEVKKHRTCKGLSEKYHMILHTDGDNTMLAGQTTSYCRDHGIEHRHGSPYLHENQARVEQSHRDIQAMARALLLTFGFDVEMWPLTARHSLYILNRTFKRSLGRTSAYYMMKDKHADLSQLRIFGCRAYPFVDPDCREHKLNDRARQLRYVGHSEVSSAYLLYDTEATKVVNSGMVTFSERLDKLGKVVTTWDPSLVAPLKTNFMVTTLDAPYLDTMRAVIDDTLMQQGVCLPKGGEEISAVVKIQSPTGECWVSLSLYLEPGQARLRLL</sequence>
<dbReference type="PANTHER" id="PTHR42648">
    <property type="entry name" value="TRANSPOSASE, PUTATIVE-RELATED"/>
    <property type="match status" value="1"/>
</dbReference>
<name>A0AAE0FMT9_9CHLO</name>
<keyword evidence="6" id="KW-0229">DNA integration</keyword>
<dbReference type="PROSITE" id="PS50994">
    <property type="entry name" value="INTEGRASE"/>
    <property type="match status" value="1"/>
</dbReference>
<evidence type="ECO:0000256" key="5">
    <source>
        <dbReference type="ARBA" id="ARBA00022842"/>
    </source>
</evidence>
<dbReference type="InterPro" id="IPR036397">
    <property type="entry name" value="RNaseH_sf"/>
</dbReference>
<dbReference type="GO" id="GO:0046872">
    <property type="term" value="F:metal ion binding"/>
    <property type="evidence" value="ECO:0007669"/>
    <property type="project" value="UniProtKB-KW"/>
</dbReference>
<keyword evidence="2" id="KW-0479">Metal-binding</keyword>
<dbReference type="Proteomes" id="UP001190700">
    <property type="component" value="Unassembled WGS sequence"/>
</dbReference>
<reference evidence="11 12" key="1">
    <citation type="journal article" date="2015" name="Genome Biol. Evol.">
        <title>Comparative Genomics of a Bacterivorous Green Alga Reveals Evolutionary Causalities and Consequences of Phago-Mixotrophic Mode of Nutrition.</title>
        <authorList>
            <person name="Burns J.A."/>
            <person name="Paasch A."/>
            <person name="Narechania A."/>
            <person name="Kim E."/>
        </authorList>
    </citation>
    <scope>NUCLEOTIDE SEQUENCE [LARGE SCALE GENOMIC DNA]</scope>
    <source>
        <strain evidence="11 12">PLY_AMNH</strain>
    </source>
</reference>
<dbReference type="Pfam" id="PF25597">
    <property type="entry name" value="SH3_retrovirus"/>
    <property type="match status" value="1"/>
</dbReference>
<keyword evidence="5" id="KW-0460">Magnesium</keyword>
<dbReference type="GO" id="GO:0003676">
    <property type="term" value="F:nucleic acid binding"/>
    <property type="evidence" value="ECO:0007669"/>
    <property type="project" value="InterPro"/>
</dbReference>
<dbReference type="GO" id="GO:0003964">
    <property type="term" value="F:RNA-directed DNA polymerase activity"/>
    <property type="evidence" value="ECO:0007669"/>
    <property type="project" value="UniProtKB-KW"/>
</dbReference>
<evidence type="ECO:0000256" key="1">
    <source>
        <dbReference type="ARBA" id="ARBA00022722"/>
    </source>
</evidence>
<dbReference type="InterPro" id="IPR039537">
    <property type="entry name" value="Retrotran_Ty1/copia-like"/>
</dbReference>
<evidence type="ECO:0000256" key="3">
    <source>
        <dbReference type="ARBA" id="ARBA00022759"/>
    </source>
</evidence>
<evidence type="ECO:0000256" key="7">
    <source>
        <dbReference type="ARBA" id="ARBA00022918"/>
    </source>
</evidence>
<accession>A0AAE0FMT9</accession>
<keyword evidence="4" id="KW-0378">Hydrolase</keyword>
<dbReference type="GO" id="GO:0016787">
    <property type="term" value="F:hydrolase activity"/>
    <property type="evidence" value="ECO:0007669"/>
    <property type="project" value="UniProtKB-KW"/>
</dbReference>
<keyword evidence="9" id="KW-0233">DNA recombination</keyword>
<gene>
    <name evidence="11" type="ORF">CYMTET_28481</name>
</gene>
<dbReference type="SUPFAM" id="SSF53098">
    <property type="entry name" value="Ribonuclease H-like"/>
    <property type="match status" value="1"/>
</dbReference>
<feature type="domain" description="Integrase catalytic" evidence="10">
    <location>
        <begin position="1"/>
        <end position="137"/>
    </location>
</feature>
<dbReference type="AlphaFoldDB" id="A0AAE0FMT9"/>
<dbReference type="InterPro" id="IPR001584">
    <property type="entry name" value="Integrase_cat-core"/>
</dbReference>
<evidence type="ECO:0000256" key="6">
    <source>
        <dbReference type="ARBA" id="ARBA00022908"/>
    </source>
</evidence>
<keyword evidence="8" id="KW-0808">Transferase</keyword>
<dbReference type="PANTHER" id="PTHR42648:SF11">
    <property type="entry name" value="TRANSPOSON TY4-P GAG-POL POLYPROTEIN"/>
    <property type="match status" value="1"/>
</dbReference>
<dbReference type="GO" id="GO:0004519">
    <property type="term" value="F:endonuclease activity"/>
    <property type="evidence" value="ECO:0007669"/>
    <property type="project" value="UniProtKB-KW"/>
</dbReference>
<evidence type="ECO:0000313" key="12">
    <source>
        <dbReference type="Proteomes" id="UP001190700"/>
    </source>
</evidence>
<dbReference type="InterPro" id="IPR057670">
    <property type="entry name" value="SH3_retrovirus"/>
</dbReference>
<organism evidence="11 12">
    <name type="scientific">Cymbomonas tetramitiformis</name>
    <dbReference type="NCBI Taxonomy" id="36881"/>
    <lineage>
        <taxon>Eukaryota</taxon>
        <taxon>Viridiplantae</taxon>
        <taxon>Chlorophyta</taxon>
        <taxon>Pyramimonadophyceae</taxon>
        <taxon>Pyramimonadales</taxon>
        <taxon>Pyramimonadaceae</taxon>
        <taxon>Cymbomonas</taxon>
    </lineage>
</organism>
<evidence type="ECO:0000256" key="8">
    <source>
        <dbReference type="ARBA" id="ARBA00022932"/>
    </source>
</evidence>